<comment type="caution">
    <text evidence="1">The sequence shown here is derived from an EMBL/GenBank/DDBJ whole genome shotgun (WGS) entry which is preliminary data.</text>
</comment>
<sequence>MKKILIKDRVERRVPPKRQARITFALFLGLNDVKWQRATSKIDSPSKKYTYNRQQADVLSKGEAEAAKHAKDTDNRSLTKDNPYHSSCCG</sequence>
<organism evidence="1 2">
    <name type="scientific">Populus alba</name>
    <name type="common">White poplar</name>
    <dbReference type="NCBI Taxonomy" id="43335"/>
    <lineage>
        <taxon>Eukaryota</taxon>
        <taxon>Viridiplantae</taxon>
        <taxon>Streptophyta</taxon>
        <taxon>Embryophyta</taxon>
        <taxon>Tracheophyta</taxon>
        <taxon>Spermatophyta</taxon>
        <taxon>Magnoliopsida</taxon>
        <taxon>eudicotyledons</taxon>
        <taxon>Gunneridae</taxon>
        <taxon>Pentapetalae</taxon>
        <taxon>rosids</taxon>
        <taxon>fabids</taxon>
        <taxon>Malpighiales</taxon>
        <taxon>Salicaceae</taxon>
        <taxon>Saliceae</taxon>
        <taxon>Populus</taxon>
    </lineage>
</organism>
<dbReference type="Proteomes" id="UP000309997">
    <property type="component" value="Unassembled WGS sequence"/>
</dbReference>
<accession>A0ACC4CP84</accession>
<name>A0ACC4CP84_POPAL</name>
<reference evidence="1 2" key="1">
    <citation type="journal article" date="2024" name="Plant Biotechnol. J.">
        <title>Genome and CRISPR/Cas9 system of a widespread forest tree (Populus alba) in the world.</title>
        <authorList>
            <person name="Liu Y.J."/>
            <person name="Jiang P.F."/>
            <person name="Han X.M."/>
            <person name="Li X.Y."/>
            <person name="Wang H.M."/>
            <person name="Wang Y.J."/>
            <person name="Wang X.X."/>
            <person name="Zeng Q.Y."/>
        </authorList>
    </citation>
    <scope>NUCLEOTIDE SEQUENCE [LARGE SCALE GENOMIC DNA]</scope>
    <source>
        <strain evidence="2">cv. PAL-ZL1</strain>
    </source>
</reference>
<evidence type="ECO:0000313" key="2">
    <source>
        <dbReference type="Proteomes" id="UP000309997"/>
    </source>
</evidence>
<evidence type="ECO:0000313" key="1">
    <source>
        <dbReference type="EMBL" id="KAL3599316.1"/>
    </source>
</evidence>
<gene>
    <name evidence="1" type="ORF">D5086_007234</name>
</gene>
<dbReference type="EMBL" id="RCHU02000003">
    <property type="protein sequence ID" value="KAL3599316.1"/>
    <property type="molecule type" value="Genomic_DNA"/>
</dbReference>
<proteinExistence type="predicted"/>
<protein>
    <submittedName>
        <fullName evidence="1">Uncharacterized protein</fullName>
    </submittedName>
</protein>
<keyword evidence="2" id="KW-1185">Reference proteome</keyword>